<evidence type="ECO:0008006" key="3">
    <source>
        <dbReference type="Google" id="ProtNLM"/>
    </source>
</evidence>
<gene>
    <name evidence="1" type="ORF">JCM9157_573</name>
</gene>
<proteinExistence type="predicted"/>
<evidence type="ECO:0000313" key="1">
    <source>
        <dbReference type="EMBL" id="GAE33561.1"/>
    </source>
</evidence>
<name>W4QNB0_HALA3</name>
<evidence type="ECO:0000313" key="2">
    <source>
        <dbReference type="Proteomes" id="UP000018896"/>
    </source>
</evidence>
<dbReference type="SUPFAM" id="SSF53850">
    <property type="entry name" value="Periplasmic binding protein-like II"/>
    <property type="match status" value="1"/>
</dbReference>
<dbReference type="AlphaFoldDB" id="W4QNB0"/>
<protein>
    <recommendedName>
        <fullName evidence="3">ABC transporter substrate-binding protein</fullName>
    </recommendedName>
</protein>
<keyword evidence="2" id="KW-1185">Reference proteome</keyword>
<sequence length="345" mass="40109">MKTIPFTGLTYDWRFFAFSNIPNHLAGYPNDGAVMVDMDTHEAKVYADSDYAKRWLETLNTLNAEGNLDQEMFVMNYDEYLAKLTSGRVLGFFDYGWQFGNATNALRDAGDPDKEYMALPVVFDESITDQYLEPPTFTGNRGVGITVSAKNPERIIQYWDNLIKEENQKLVFWGNEGEHYTVNEDGRYYQTDEQIALVENQQFREDFGMTTFEWSWPRINGSFSDGNAVEPRRQPEVALATYRDGDREYLDAYGISTFAELFSAPEERPWYPTWSANVEQGSPQHIFSERSEEIIKRHYARIVLADPANFEKEWEDFTTAYRALDVEGYEQFFTDVVKKRVNGEW</sequence>
<comment type="caution">
    <text evidence="1">The sequence shown here is derived from an EMBL/GenBank/DDBJ whole genome shotgun (WGS) entry which is preliminary data.</text>
</comment>
<dbReference type="Proteomes" id="UP000018896">
    <property type="component" value="Unassembled WGS sequence"/>
</dbReference>
<dbReference type="STRING" id="1236973.JCM9157_573"/>
<accession>W4QNB0</accession>
<reference evidence="1 2" key="1">
    <citation type="journal article" date="2014" name="Genome Announc.">
        <title>Draft Genome Sequences of Three Alkaliphilic Bacillus Strains, Bacillus wakoensis JCM 9140T, Bacillus akibai JCM 9157T, and Bacillus hemicellulosilyticus JCM 9152T.</title>
        <authorList>
            <person name="Yuki M."/>
            <person name="Oshima K."/>
            <person name="Suda W."/>
            <person name="Oshida Y."/>
            <person name="Kitamura K."/>
            <person name="Iida T."/>
            <person name="Hattori M."/>
            <person name="Ohkuma M."/>
        </authorList>
    </citation>
    <scope>NUCLEOTIDE SEQUENCE [LARGE SCALE GENOMIC DNA]</scope>
    <source>
        <strain evidence="1 2">JCM 9157</strain>
    </source>
</reference>
<organism evidence="1 2">
    <name type="scientific">Halalkalibacter akibai (strain ATCC 43226 / DSM 21942 / CIP 109018 / JCM 9157 / 1139)</name>
    <name type="common">Bacillus akibai</name>
    <dbReference type="NCBI Taxonomy" id="1236973"/>
    <lineage>
        <taxon>Bacteria</taxon>
        <taxon>Bacillati</taxon>
        <taxon>Bacillota</taxon>
        <taxon>Bacilli</taxon>
        <taxon>Bacillales</taxon>
        <taxon>Bacillaceae</taxon>
        <taxon>Halalkalibacter</taxon>
    </lineage>
</organism>
<dbReference type="Gene3D" id="3.40.190.10">
    <property type="entry name" value="Periplasmic binding protein-like II"/>
    <property type="match status" value="1"/>
</dbReference>
<dbReference type="eggNOG" id="COG1653">
    <property type="taxonomic scope" value="Bacteria"/>
</dbReference>
<dbReference type="EMBL" id="BAUV01000003">
    <property type="protein sequence ID" value="GAE33561.1"/>
    <property type="molecule type" value="Genomic_DNA"/>
</dbReference>
<dbReference type="RefSeq" id="WP_369384682.1">
    <property type="nucleotide sequence ID" value="NZ_BAUV01000003.1"/>
</dbReference>